<evidence type="ECO:0000313" key="1">
    <source>
        <dbReference type="EMBL" id="CAG2064134.1"/>
    </source>
</evidence>
<feature type="non-terminal residue" evidence="1">
    <location>
        <position position="1"/>
    </location>
</feature>
<gene>
    <name evidence="1" type="ORF">TPAB3V08_LOCUS11081</name>
</gene>
<organism evidence="1 2">
    <name type="scientific">Timema podura</name>
    <name type="common">Walking stick</name>
    <dbReference type="NCBI Taxonomy" id="61482"/>
    <lineage>
        <taxon>Eukaryota</taxon>
        <taxon>Metazoa</taxon>
        <taxon>Ecdysozoa</taxon>
        <taxon>Arthropoda</taxon>
        <taxon>Hexapoda</taxon>
        <taxon>Insecta</taxon>
        <taxon>Pterygota</taxon>
        <taxon>Neoptera</taxon>
        <taxon>Polyneoptera</taxon>
        <taxon>Phasmatodea</taxon>
        <taxon>Timematodea</taxon>
        <taxon>Timematoidea</taxon>
        <taxon>Timematidae</taxon>
        <taxon>Timema</taxon>
    </lineage>
</organism>
<protein>
    <submittedName>
        <fullName evidence="1">Uncharacterized protein</fullName>
    </submittedName>
</protein>
<name>A0ABN7PD90_TIMPD</name>
<reference evidence="1" key="1">
    <citation type="submission" date="2021-03" db="EMBL/GenBank/DDBJ databases">
        <authorList>
            <person name="Tran Van P."/>
        </authorList>
    </citation>
    <scope>NUCLEOTIDE SEQUENCE</scope>
</reference>
<dbReference type="EMBL" id="CAJPIN010031806">
    <property type="protein sequence ID" value="CAG2064134.1"/>
    <property type="molecule type" value="Genomic_DNA"/>
</dbReference>
<accession>A0ABN7PD90</accession>
<evidence type="ECO:0000313" key="2">
    <source>
        <dbReference type="Proteomes" id="UP001153148"/>
    </source>
</evidence>
<proteinExistence type="predicted"/>
<dbReference type="Proteomes" id="UP001153148">
    <property type="component" value="Unassembled WGS sequence"/>
</dbReference>
<keyword evidence="2" id="KW-1185">Reference proteome</keyword>
<comment type="caution">
    <text evidence="1">The sequence shown here is derived from an EMBL/GenBank/DDBJ whole genome shotgun (WGS) entry which is preliminary data.</text>
</comment>
<sequence length="130" mass="14913">LQNDNSAWFTKDSAKVRLYCTLRVEPPIDFSRRAKMTGEVKQDTCATTNKTQGEDGKDTFISCKQLWRTISGKCYKVTKSTVSKKLDEASLMIQQGLEFYHPPNPSTDVEIQKEISPPIYKILFKLRTFL</sequence>
<feature type="non-terminal residue" evidence="1">
    <location>
        <position position="130"/>
    </location>
</feature>